<dbReference type="Pfam" id="PF00990">
    <property type="entry name" value="GGDEF"/>
    <property type="match status" value="1"/>
</dbReference>
<dbReference type="InterPro" id="IPR000160">
    <property type="entry name" value="GGDEF_dom"/>
</dbReference>
<reference evidence="5" key="1">
    <citation type="submission" date="2022-04" db="EMBL/GenBank/DDBJ databases">
        <title>Lysobacter sp. CAU 1642 isolated from sea sand.</title>
        <authorList>
            <person name="Kim W."/>
        </authorList>
    </citation>
    <scope>NUCLEOTIDE SEQUENCE</scope>
    <source>
        <strain evidence="5">CAU 1642</strain>
    </source>
</reference>
<feature type="transmembrane region" description="Helical" evidence="3">
    <location>
        <begin position="144"/>
        <end position="164"/>
    </location>
</feature>
<evidence type="ECO:0000256" key="2">
    <source>
        <dbReference type="ARBA" id="ARBA00034247"/>
    </source>
</evidence>
<feature type="transmembrane region" description="Helical" evidence="3">
    <location>
        <begin position="47"/>
        <end position="69"/>
    </location>
</feature>
<comment type="catalytic activity">
    <reaction evidence="2">
        <text>2 GTP = 3',3'-c-di-GMP + 2 diphosphate</text>
        <dbReference type="Rhea" id="RHEA:24898"/>
        <dbReference type="ChEBI" id="CHEBI:33019"/>
        <dbReference type="ChEBI" id="CHEBI:37565"/>
        <dbReference type="ChEBI" id="CHEBI:58805"/>
        <dbReference type="EC" id="2.7.7.65"/>
    </reaction>
</comment>
<dbReference type="RefSeq" id="WP_248207579.1">
    <property type="nucleotide sequence ID" value="NZ_JALNMH010000006.1"/>
</dbReference>
<feature type="transmembrane region" description="Helical" evidence="3">
    <location>
        <begin position="75"/>
        <end position="96"/>
    </location>
</feature>
<dbReference type="SMART" id="SM00267">
    <property type="entry name" value="GGDEF"/>
    <property type="match status" value="1"/>
</dbReference>
<dbReference type="Proteomes" id="UP001431449">
    <property type="component" value="Unassembled WGS sequence"/>
</dbReference>
<accession>A0ABT0GGI0</accession>
<dbReference type="CDD" id="cd01949">
    <property type="entry name" value="GGDEF"/>
    <property type="match status" value="1"/>
</dbReference>
<feature type="transmembrane region" description="Helical" evidence="3">
    <location>
        <begin position="20"/>
        <end position="40"/>
    </location>
</feature>
<dbReference type="PANTHER" id="PTHR45138:SF9">
    <property type="entry name" value="DIGUANYLATE CYCLASE DGCM-RELATED"/>
    <property type="match status" value="1"/>
</dbReference>
<protein>
    <recommendedName>
        <fullName evidence="1">diguanylate cyclase</fullName>
        <ecNumber evidence="1">2.7.7.65</ecNumber>
    </recommendedName>
</protein>
<organism evidence="5 6">
    <name type="scientific">Pseudomarimonas salicorniae</name>
    <dbReference type="NCBI Taxonomy" id="2933270"/>
    <lineage>
        <taxon>Bacteria</taxon>
        <taxon>Pseudomonadati</taxon>
        <taxon>Pseudomonadota</taxon>
        <taxon>Gammaproteobacteria</taxon>
        <taxon>Lysobacterales</taxon>
        <taxon>Lysobacteraceae</taxon>
        <taxon>Pseudomarimonas</taxon>
    </lineage>
</organism>
<comment type="caution">
    <text evidence="5">The sequence shown here is derived from an EMBL/GenBank/DDBJ whole genome shotgun (WGS) entry which is preliminary data.</text>
</comment>
<dbReference type="InterPro" id="IPR050469">
    <property type="entry name" value="Diguanylate_Cyclase"/>
</dbReference>
<name>A0ABT0GGI0_9GAMM</name>
<gene>
    <name evidence="5" type="ORF">M0G41_08165</name>
</gene>
<feature type="transmembrane region" description="Helical" evidence="3">
    <location>
        <begin position="108"/>
        <end position="132"/>
    </location>
</feature>
<dbReference type="InterPro" id="IPR029787">
    <property type="entry name" value="Nucleotide_cyclase"/>
</dbReference>
<keyword evidence="6" id="KW-1185">Reference proteome</keyword>
<dbReference type="PANTHER" id="PTHR45138">
    <property type="entry name" value="REGULATORY COMPONENTS OF SENSORY TRANSDUCTION SYSTEM"/>
    <property type="match status" value="1"/>
</dbReference>
<dbReference type="EC" id="2.7.7.65" evidence="1"/>
<evidence type="ECO:0000259" key="4">
    <source>
        <dbReference type="PROSITE" id="PS50887"/>
    </source>
</evidence>
<dbReference type="Gene3D" id="3.30.70.270">
    <property type="match status" value="1"/>
</dbReference>
<keyword evidence="3" id="KW-0812">Transmembrane</keyword>
<dbReference type="SUPFAM" id="SSF55073">
    <property type="entry name" value="Nucleotide cyclase"/>
    <property type="match status" value="1"/>
</dbReference>
<dbReference type="EMBL" id="JALNMH010000006">
    <property type="protein sequence ID" value="MCK7593641.1"/>
    <property type="molecule type" value="Genomic_DNA"/>
</dbReference>
<keyword evidence="3" id="KW-1133">Transmembrane helix</keyword>
<dbReference type="NCBIfam" id="TIGR00254">
    <property type="entry name" value="GGDEF"/>
    <property type="match status" value="1"/>
</dbReference>
<evidence type="ECO:0000313" key="5">
    <source>
        <dbReference type="EMBL" id="MCK7593641.1"/>
    </source>
</evidence>
<dbReference type="InterPro" id="IPR043128">
    <property type="entry name" value="Rev_trsase/Diguanyl_cyclase"/>
</dbReference>
<evidence type="ECO:0000256" key="3">
    <source>
        <dbReference type="SAM" id="Phobius"/>
    </source>
</evidence>
<evidence type="ECO:0000256" key="1">
    <source>
        <dbReference type="ARBA" id="ARBA00012528"/>
    </source>
</evidence>
<keyword evidence="3" id="KW-0472">Membrane</keyword>
<sequence>MVNRLSAAGFIHRLRTDFTFASVSSLALTGVVAVTPFAVYRYLRGEWMIGTVDLLLVLCILSSLGYALVTGRNRGAFNLIMAGGVAACLGVTYLVGLAGNFWTFPVLVGLYAVLPIRAALGLGCALTLTVVWVGKGLPTVVEVLSFAVTGVLVSGLAAISAYHVGRQRQALELAAATDALTGVGNRRRMSGDLEQSARLACRGSPLPALMVLDLDHFKRINDECGHEMGDRVLIEFANVVGKTLRQTDSLYRMGGEEFLVLLPMVEPTGIALVAEKVRARVEEQLRSPLGPVTVSIGAALYRRGESVAEWIHRADTAVYEAKAQGRNGWSIAPRIDGRERD</sequence>
<proteinExistence type="predicted"/>
<feature type="domain" description="GGDEF" evidence="4">
    <location>
        <begin position="205"/>
        <end position="334"/>
    </location>
</feature>
<dbReference type="PROSITE" id="PS50887">
    <property type="entry name" value="GGDEF"/>
    <property type="match status" value="1"/>
</dbReference>
<evidence type="ECO:0000313" key="6">
    <source>
        <dbReference type="Proteomes" id="UP001431449"/>
    </source>
</evidence>